<dbReference type="PANTHER" id="PTHR47926:SF481">
    <property type="entry name" value="TETRATRICOPEPTIDE-LIKE HELICAL DOMAIN SUPERFAMILY"/>
    <property type="match status" value="1"/>
</dbReference>
<dbReference type="EnsemblPlants" id="OBART02G12850.3">
    <property type="protein sequence ID" value="OBART02G12850.3"/>
    <property type="gene ID" value="OBART02G12850"/>
</dbReference>
<dbReference type="FunFam" id="1.25.40.10:FF:000956">
    <property type="entry name" value="Putative pentatricopeptide repeat-containing protein"/>
    <property type="match status" value="1"/>
</dbReference>
<accession>A0A0D3F3U3</accession>
<feature type="region of interest" description="Disordered" evidence="4">
    <location>
        <begin position="993"/>
        <end position="1015"/>
    </location>
</feature>
<dbReference type="Pfam" id="PF13041">
    <property type="entry name" value="PPR_2"/>
    <property type="match status" value="3"/>
</dbReference>
<evidence type="ECO:0000313" key="5">
    <source>
        <dbReference type="EnsemblPlants" id="OBART02G12850.4"/>
    </source>
</evidence>
<dbReference type="GO" id="GO:0009451">
    <property type="term" value="P:RNA modification"/>
    <property type="evidence" value="ECO:0007669"/>
    <property type="project" value="InterPro"/>
</dbReference>
<keyword evidence="6" id="KW-1185">Reference proteome</keyword>
<dbReference type="FunFam" id="1.25.40.10:FF:000781">
    <property type="entry name" value="Pentatricopeptide repeat-containing protein"/>
    <property type="match status" value="1"/>
</dbReference>
<feature type="compositionally biased region" description="Low complexity" evidence="4">
    <location>
        <begin position="996"/>
        <end position="1015"/>
    </location>
</feature>
<feature type="repeat" description="PPR" evidence="3">
    <location>
        <begin position="368"/>
        <end position="402"/>
    </location>
</feature>
<dbReference type="EnsemblPlants" id="OBART02G12850.4">
    <property type="protein sequence ID" value="OBART02G12850.4"/>
    <property type="gene ID" value="OBART02G12850"/>
</dbReference>
<dbReference type="InterPro" id="IPR011990">
    <property type="entry name" value="TPR-like_helical_dom_sf"/>
</dbReference>
<protein>
    <recommendedName>
        <fullName evidence="7">DYW domain-containing protein</fullName>
    </recommendedName>
</protein>
<sequence length="1030" mass="113550">MLMFPLSRPPGRHYADATLRRGQWRLSHHLRAAAATTSGGGAPDVFDAVPALDDRMRCSALLRERAAGGDHYGCTSLLRWMLARGLRPNRLALAAAVKSSSALPDCRGGAALGRCLHGLAVKVGYADGAVVAKAVMDMYGRIGSLVDAHTVFDEMSCSDAVCRNILITASSRAGLYNDVFHLFRAMLASGVDESMPTAVTVAVVLPVCAKLRVLRAGRSIHSYVIKTGLEFNTLSGNALVSMYAKCGGSIAMDDAHLAFSTICCKDVVSWNSIIAGYSENGLFEEALALFGQMISEECLPNYSTLANVLPFCSLVEYGRHYGKEIHGFVVRHGLEMDISVSNALMAHYSKVCEMRAVESIFRSSKMGDIVTWNTVIAGYVMNRYPSRALKLFQGLLFAGMAPDSVSLISLLTACAQVGNLRVGIRVHGYIFRHPELLQEISLMNALVSFYSQCDRFDAAFRSFITIQNKDSVSWNAILSACANSEHHIEQFFRLLGEMWHDVTQWDSVTILNIIRMSTFCGIKMVRESHGYSLRVGYTGDSSVANAILDAYAKCGYLHDAETLFRSLAGRNIVTGNTMISCYLKNNCVEDAEMTFNHMAEKDLTTWNLMSRLYAQNDLCDQAFCLFHQLQSEGLNPDTISITNILSACIHLSSVQLVKQCHGYMLRASLEDIHLEGALLDAYSKCGNIANAYNLFQVSLHKDLVIFTAMIGAYAMHGMAEKAVELFSKMLTLDIKPDHVVLTALLSACSHAGLVDAGIKIFKSIREIYGVEPTEEHCACMVDLLARSGRLQDAYSFALDMPPHLVNANAWGSLLGACKVHGEVKIGQLAADRLFSMEAEDIGNYVIMSNIFAADDKWESVEHVRKLMKSKDMKKPAGCSWIEVEKTRHLFVASDVQHQDRFSIYDVLGSLYQQIRGQHMETSAYNREPVGVSLSAQKKIGSWRCIVLPEVSNAKRVIWRQSKIPSTHKPCEESIFRSPESAVTHERLMDFRGTADAAQTSEASKASSSSHTSDLPPSTPWFRELWVNADK</sequence>
<dbReference type="Pfam" id="PF20431">
    <property type="entry name" value="E_motif"/>
    <property type="match status" value="1"/>
</dbReference>
<feature type="repeat" description="PPR" evidence="3">
    <location>
        <begin position="602"/>
        <end position="636"/>
    </location>
</feature>
<evidence type="ECO:0000313" key="6">
    <source>
        <dbReference type="Proteomes" id="UP000026960"/>
    </source>
</evidence>
<evidence type="ECO:0000256" key="3">
    <source>
        <dbReference type="PROSITE-ProRule" id="PRU00708"/>
    </source>
</evidence>
<dbReference type="Gramene" id="OBART02G12850.4">
    <property type="protein sequence ID" value="OBART02G12850.4"/>
    <property type="gene ID" value="OBART02G12850"/>
</dbReference>
<dbReference type="Proteomes" id="UP000026960">
    <property type="component" value="Chromosome 2"/>
</dbReference>
<reference evidence="5" key="2">
    <citation type="submission" date="2015-03" db="UniProtKB">
        <authorList>
            <consortium name="EnsemblPlants"/>
        </authorList>
    </citation>
    <scope>IDENTIFICATION</scope>
</reference>
<dbReference type="Gene3D" id="1.25.40.10">
    <property type="entry name" value="Tetratricopeptide repeat domain"/>
    <property type="match status" value="6"/>
</dbReference>
<dbReference type="eggNOG" id="KOG4197">
    <property type="taxonomic scope" value="Eukaryota"/>
</dbReference>
<evidence type="ECO:0000256" key="4">
    <source>
        <dbReference type="SAM" id="MobiDB-lite"/>
    </source>
</evidence>
<dbReference type="Pfam" id="PF01535">
    <property type="entry name" value="PPR"/>
    <property type="match status" value="5"/>
</dbReference>
<organism evidence="5">
    <name type="scientific">Oryza barthii</name>
    <dbReference type="NCBI Taxonomy" id="65489"/>
    <lineage>
        <taxon>Eukaryota</taxon>
        <taxon>Viridiplantae</taxon>
        <taxon>Streptophyta</taxon>
        <taxon>Embryophyta</taxon>
        <taxon>Tracheophyta</taxon>
        <taxon>Spermatophyta</taxon>
        <taxon>Magnoliopsida</taxon>
        <taxon>Liliopsida</taxon>
        <taxon>Poales</taxon>
        <taxon>Poaceae</taxon>
        <taxon>BOP clade</taxon>
        <taxon>Oryzoideae</taxon>
        <taxon>Oryzeae</taxon>
        <taxon>Oryzinae</taxon>
        <taxon>Oryza</taxon>
    </lineage>
</organism>
<feature type="repeat" description="PPR" evidence="3">
    <location>
        <begin position="702"/>
        <end position="736"/>
    </location>
</feature>
<dbReference type="GO" id="GO:0003723">
    <property type="term" value="F:RNA binding"/>
    <property type="evidence" value="ECO:0007669"/>
    <property type="project" value="InterPro"/>
</dbReference>
<dbReference type="NCBIfam" id="TIGR00756">
    <property type="entry name" value="PPR"/>
    <property type="match status" value="4"/>
</dbReference>
<dbReference type="PaxDb" id="65489-OBART02G12850.3"/>
<dbReference type="FunFam" id="1.25.40.10:FF:000090">
    <property type="entry name" value="Pentatricopeptide repeat-containing protein, chloroplastic"/>
    <property type="match status" value="1"/>
</dbReference>
<dbReference type="InterPro" id="IPR002885">
    <property type="entry name" value="PPR_rpt"/>
</dbReference>
<evidence type="ECO:0000256" key="2">
    <source>
        <dbReference type="ARBA" id="ARBA00022946"/>
    </source>
</evidence>
<feature type="repeat" description="PPR" evidence="3">
    <location>
        <begin position="159"/>
        <end position="193"/>
    </location>
</feature>
<evidence type="ECO:0000256" key="1">
    <source>
        <dbReference type="ARBA" id="ARBA00022737"/>
    </source>
</evidence>
<keyword evidence="2" id="KW-0809">Transit peptide</keyword>
<dbReference type="AlphaFoldDB" id="A0A0D3F3U3"/>
<dbReference type="FunFam" id="1.25.40.10:FF:000724">
    <property type="entry name" value="Putative pentatricopeptide repeat-containing protein"/>
    <property type="match status" value="1"/>
</dbReference>
<feature type="repeat" description="PPR" evidence="3">
    <location>
        <begin position="540"/>
        <end position="574"/>
    </location>
</feature>
<feature type="repeat" description="PPR" evidence="3">
    <location>
        <begin position="266"/>
        <end position="300"/>
    </location>
</feature>
<dbReference type="STRING" id="65489.A0A0D3F3U3"/>
<dbReference type="PROSITE" id="PS51375">
    <property type="entry name" value="PPR"/>
    <property type="match status" value="6"/>
</dbReference>
<keyword evidence="1" id="KW-0677">Repeat</keyword>
<evidence type="ECO:0008006" key="7">
    <source>
        <dbReference type="Google" id="ProtNLM"/>
    </source>
</evidence>
<dbReference type="InterPro" id="IPR046960">
    <property type="entry name" value="PPR_At4g14850-like_plant"/>
</dbReference>
<reference evidence="5" key="1">
    <citation type="journal article" date="2009" name="Rice">
        <title>De Novo Next Generation Sequencing of Plant Genomes.</title>
        <authorList>
            <person name="Rounsley S."/>
            <person name="Marri P.R."/>
            <person name="Yu Y."/>
            <person name="He R."/>
            <person name="Sisneros N."/>
            <person name="Goicoechea J.L."/>
            <person name="Lee S.J."/>
            <person name="Angelova A."/>
            <person name="Kudrna D."/>
            <person name="Luo M."/>
            <person name="Affourtit J."/>
            <person name="Desany B."/>
            <person name="Knight J."/>
            <person name="Niazi F."/>
            <person name="Egholm M."/>
            <person name="Wing R.A."/>
        </authorList>
    </citation>
    <scope>NUCLEOTIDE SEQUENCE [LARGE SCALE GENOMIC DNA]</scope>
    <source>
        <strain evidence="5">IRGC 105608</strain>
    </source>
</reference>
<dbReference type="FunFam" id="1.25.40.10:FF:000412">
    <property type="entry name" value="Putative pentatricopeptide repeat-containing protein"/>
    <property type="match status" value="1"/>
</dbReference>
<dbReference type="Gramene" id="OBART02G12850.3">
    <property type="protein sequence ID" value="OBART02G12850.3"/>
    <property type="gene ID" value="OBART02G12850"/>
</dbReference>
<name>A0A0D3F3U3_9ORYZ</name>
<proteinExistence type="predicted"/>
<dbReference type="PANTHER" id="PTHR47926">
    <property type="entry name" value="PENTATRICOPEPTIDE REPEAT-CONTAINING PROTEIN"/>
    <property type="match status" value="1"/>
</dbReference>
<dbReference type="FunFam" id="1.25.40.10:FF:000361">
    <property type="entry name" value="Pentatricopeptide repeat-containing protein chloroplastic"/>
    <property type="match status" value="1"/>
</dbReference>
<dbReference type="InterPro" id="IPR046848">
    <property type="entry name" value="E_motif"/>
</dbReference>